<reference evidence="6 7" key="1">
    <citation type="submission" date="2013-03" db="EMBL/GenBank/DDBJ databases">
        <title>The Genome Sequence of Capronia coronata CBS 617.96.</title>
        <authorList>
            <consortium name="The Broad Institute Genomics Platform"/>
            <person name="Cuomo C."/>
            <person name="de Hoog S."/>
            <person name="Gorbushina A."/>
            <person name="Walker B."/>
            <person name="Young S.K."/>
            <person name="Zeng Q."/>
            <person name="Gargeya S."/>
            <person name="Fitzgerald M."/>
            <person name="Haas B."/>
            <person name="Abouelleil A."/>
            <person name="Allen A.W."/>
            <person name="Alvarado L."/>
            <person name="Arachchi H.M."/>
            <person name="Berlin A.M."/>
            <person name="Chapman S.B."/>
            <person name="Gainer-Dewar J."/>
            <person name="Goldberg J."/>
            <person name="Griggs A."/>
            <person name="Gujja S."/>
            <person name="Hansen M."/>
            <person name="Howarth C."/>
            <person name="Imamovic A."/>
            <person name="Ireland A."/>
            <person name="Larimer J."/>
            <person name="McCowan C."/>
            <person name="Murphy C."/>
            <person name="Pearson M."/>
            <person name="Poon T.W."/>
            <person name="Priest M."/>
            <person name="Roberts A."/>
            <person name="Saif S."/>
            <person name="Shea T."/>
            <person name="Sisk P."/>
            <person name="Sykes S."/>
            <person name="Wortman J."/>
            <person name="Nusbaum C."/>
            <person name="Birren B."/>
        </authorList>
    </citation>
    <scope>NUCLEOTIDE SEQUENCE [LARGE SCALE GENOMIC DNA]</scope>
    <source>
        <strain evidence="6 7">CBS 617.96</strain>
    </source>
</reference>
<organism evidence="6 7">
    <name type="scientific">Capronia coronata CBS 617.96</name>
    <dbReference type="NCBI Taxonomy" id="1182541"/>
    <lineage>
        <taxon>Eukaryota</taxon>
        <taxon>Fungi</taxon>
        <taxon>Dikarya</taxon>
        <taxon>Ascomycota</taxon>
        <taxon>Pezizomycotina</taxon>
        <taxon>Eurotiomycetes</taxon>
        <taxon>Chaetothyriomycetidae</taxon>
        <taxon>Chaetothyriales</taxon>
        <taxon>Herpotrichiellaceae</taxon>
        <taxon>Capronia</taxon>
    </lineage>
</organism>
<evidence type="ECO:0000259" key="5">
    <source>
        <dbReference type="Pfam" id="PF01156"/>
    </source>
</evidence>
<evidence type="ECO:0000256" key="4">
    <source>
        <dbReference type="SAM" id="MobiDB-lite"/>
    </source>
</evidence>
<feature type="compositionally biased region" description="Basic and acidic residues" evidence="4">
    <location>
        <begin position="389"/>
        <end position="399"/>
    </location>
</feature>
<dbReference type="InterPro" id="IPR036452">
    <property type="entry name" value="Ribo_hydro-like"/>
</dbReference>
<feature type="region of interest" description="Disordered" evidence="4">
    <location>
        <begin position="370"/>
        <end position="401"/>
    </location>
</feature>
<keyword evidence="3" id="KW-0326">Glycosidase</keyword>
<evidence type="ECO:0000256" key="1">
    <source>
        <dbReference type="ARBA" id="ARBA00009176"/>
    </source>
</evidence>
<dbReference type="Pfam" id="PF01156">
    <property type="entry name" value="IU_nuc_hydro"/>
    <property type="match status" value="1"/>
</dbReference>
<gene>
    <name evidence="6" type="ORF">A1O1_06366</name>
</gene>
<keyword evidence="2" id="KW-0378">Hydrolase</keyword>
<dbReference type="AlphaFoldDB" id="W9XZM6"/>
<sequence>MAPKNRIIIDTDPGVDDVLAMLLAFAAKAEDLEVMLVSITFGNVDVKSCLRNVVAIFHILEKELKWRKENGKPLGFDGITQFKPIVAIGADEPLQDRIESADYFHGVDGLAGTHTTHPHFSPEESWKTLFEEPPPDSFLTETAKEETDLEEPTKTFIPSLVPAHKEILRLLRENEPNTITLISIGPLTNFALAAAEDPETFLRCKEVISMGGTVDGIGNVTPVAEFNVYADPYAAARVYALSSPIPSSTMPIANAGSRSVDLPAYPPRLSKQLNLKLMSLDITESHMLSRGAFTAYASDLAKQGSPLAQWVTAFMDPMLDKMERLHIGHEGEGAALALHDPLCIWYVLTQDDSRWKPSARSPEDIRVETAGQWTRGMTVGDKRSRKRRNSDGEVPHDRGNWLGNKSGNRIYRMLESPGPDAAAPYLLNAIFGP</sequence>
<dbReference type="PANTHER" id="PTHR12304">
    <property type="entry name" value="INOSINE-URIDINE PREFERRING NUCLEOSIDE HYDROLASE"/>
    <property type="match status" value="1"/>
</dbReference>
<dbReference type="RefSeq" id="XP_007725435.1">
    <property type="nucleotide sequence ID" value="XM_007727245.1"/>
</dbReference>
<keyword evidence="7" id="KW-1185">Reference proteome</keyword>
<evidence type="ECO:0000313" key="6">
    <source>
        <dbReference type="EMBL" id="EXJ85997.1"/>
    </source>
</evidence>
<evidence type="ECO:0000256" key="3">
    <source>
        <dbReference type="ARBA" id="ARBA00023295"/>
    </source>
</evidence>
<feature type="domain" description="Inosine/uridine-preferring nucleoside hydrolase" evidence="5">
    <location>
        <begin position="7"/>
        <end position="392"/>
    </location>
</feature>
<dbReference type="Proteomes" id="UP000019484">
    <property type="component" value="Unassembled WGS sequence"/>
</dbReference>
<dbReference type="STRING" id="1182541.W9XZM6"/>
<comment type="caution">
    <text evidence="6">The sequence shown here is derived from an EMBL/GenBank/DDBJ whole genome shotgun (WGS) entry which is preliminary data.</text>
</comment>
<evidence type="ECO:0000256" key="2">
    <source>
        <dbReference type="ARBA" id="ARBA00022801"/>
    </source>
</evidence>
<proteinExistence type="inferred from homology"/>
<dbReference type="InterPro" id="IPR023186">
    <property type="entry name" value="IUNH"/>
</dbReference>
<dbReference type="EMBL" id="AMWN01000005">
    <property type="protein sequence ID" value="EXJ85997.1"/>
    <property type="molecule type" value="Genomic_DNA"/>
</dbReference>
<protein>
    <submittedName>
        <fullName evidence="6">DNA glycosylase</fullName>
    </submittedName>
</protein>
<dbReference type="GO" id="GO:0008477">
    <property type="term" value="F:purine nucleosidase activity"/>
    <property type="evidence" value="ECO:0007669"/>
    <property type="project" value="TreeGrafter"/>
</dbReference>
<dbReference type="SUPFAM" id="SSF53590">
    <property type="entry name" value="Nucleoside hydrolase"/>
    <property type="match status" value="1"/>
</dbReference>
<dbReference type="InterPro" id="IPR001910">
    <property type="entry name" value="Inosine/uridine_hydrolase_dom"/>
</dbReference>
<comment type="similarity">
    <text evidence="1">Belongs to the IUNH family.</text>
</comment>
<evidence type="ECO:0000313" key="7">
    <source>
        <dbReference type="Proteomes" id="UP000019484"/>
    </source>
</evidence>
<name>W9XZM6_9EURO</name>
<dbReference type="GO" id="GO:0005829">
    <property type="term" value="C:cytosol"/>
    <property type="evidence" value="ECO:0007669"/>
    <property type="project" value="TreeGrafter"/>
</dbReference>
<dbReference type="OrthoDB" id="5783963at2759"/>
<dbReference type="Gene3D" id="3.90.245.10">
    <property type="entry name" value="Ribonucleoside hydrolase-like"/>
    <property type="match status" value="1"/>
</dbReference>
<dbReference type="GeneID" id="19161234"/>
<dbReference type="eggNOG" id="KOG2938">
    <property type="taxonomic scope" value="Eukaryota"/>
</dbReference>
<dbReference type="HOGENOM" id="CLU_036838_9_0_1"/>
<dbReference type="PANTHER" id="PTHR12304:SF56">
    <property type="entry name" value="HYDROLASE, PUTATIVE (AFU_ORTHOLOGUE AFUA_1G11790)-RELATED"/>
    <property type="match status" value="1"/>
</dbReference>
<accession>W9XZM6</accession>
<dbReference type="GO" id="GO:0006152">
    <property type="term" value="P:purine nucleoside catabolic process"/>
    <property type="evidence" value="ECO:0007669"/>
    <property type="project" value="TreeGrafter"/>
</dbReference>